<dbReference type="PANTHER" id="PTHR11360">
    <property type="entry name" value="MONOCARBOXYLATE TRANSPORTER"/>
    <property type="match status" value="1"/>
</dbReference>
<dbReference type="Proteomes" id="UP000680279">
    <property type="component" value="Unassembled WGS sequence"/>
</dbReference>
<feature type="transmembrane region" description="Helical" evidence="6">
    <location>
        <begin position="77"/>
        <end position="96"/>
    </location>
</feature>
<protein>
    <submittedName>
        <fullName evidence="8">MFS transporter</fullName>
    </submittedName>
</protein>
<feature type="domain" description="Major facilitator superfamily (MFS) profile" evidence="7">
    <location>
        <begin position="10"/>
        <end position="401"/>
    </location>
</feature>
<keyword evidence="2" id="KW-0813">Transport</keyword>
<dbReference type="PROSITE" id="PS50850">
    <property type="entry name" value="MFS"/>
    <property type="match status" value="1"/>
</dbReference>
<dbReference type="EMBL" id="BOQT01000029">
    <property type="protein sequence ID" value="GIN23286.1"/>
    <property type="molecule type" value="Genomic_DNA"/>
</dbReference>
<organism evidence="8 9">
    <name type="scientific">Siminovitchia fordii</name>
    <dbReference type="NCBI Taxonomy" id="254759"/>
    <lineage>
        <taxon>Bacteria</taxon>
        <taxon>Bacillati</taxon>
        <taxon>Bacillota</taxon>
        <taxon>Bacilli</taxon>
        <taxon>Bacillales</taxon>
        <taxon>Bacillaceae</taxon>
        <taxon>Siminovitchia</taxon>
    </lineage>
</organism>
<keyword evidence="5 6" id="KW-0472">Membrane</keyword>
<feature type="transmembrane region" description="Helical" evidence="6">
    <location>
        <begin position="261"/>
        <end position="281"/>
    </location>
</feature>
<evidence type="ECO:0000256" key="1">
    <source>
        <dbReference type="ARBA" id="ARBA00004651"/>
    </source>
</evidence>
<feature type="transmembrane region" description="Helical" evidence="6">
    <location>
        <begin position="102"/>
        <end position="130"/>
    </location>
</feature>
<dbReference type="PANTHER" id="PTHR11360:SF284">
    <property type="entry name" value="EG:103B4.3 PROTEIN-RELATED"/>
    <property type="match status" value="1"/>
</dbReference>
<keyword evidence="4 6" id="KW-1133">Transmembrane helix</keyword>
<evidence type="ECO:0000313" key="9">
    <source>
        <dbReference type="Proteomes" id="UP000680279"/>
    </source>
</evidence>
<name>A0ABQ4KDZ0_9BACI</name>
<dbReference type="RefSeq" id="WP_212963968.1">
    <property type="nucleotide sequence ID" value="NZ_BOQT01000029.1"/>
</dbReference>
<dbReference type="Gene3D" id="1.20.1250.20">
    <property type="entry name" value="MFS general substrate transporter like domains"/>
    <property type="match status" value="1"/>
</dbReference>
<feature type="transmembrane region" description="Helical" evidence="6">
    <location>
        <begin position="379"/>
        <end position="396"/>
    </location>
</feature>
<feature type="transmembrane region" description="Helical" evidence="6">
    <location>
        <begin position="346"/>
        <end position="367"/>
    </location>
</feature>
<evidence type="ECO:0000256" key="5">
    <source>
        <dbReference type="ARBA" id="ARBA00023136"/>
    </source>
</evidence>
<keyword evidence="3 6" id="KW-0812">Transmembrane</keyword>
<dbReference type="InterPro" id="IPR011701">
    <property type="entry name" value="MFS"/>
</dbReference>
<reference evidence="8 9" key="1">
    <citation type="submission" date="2021-03" db="EMBL/GenBank/DDBJ databases">
        <title>Antimicrobial resistance genes in bacteria isolated from Japanese honey, and their potential for conferring macrolide and lincosamide resistance in the American foulbrood pathogen Paenibacillus larvae.</title>
        <authorList>
            <person name="Okamoto M."/>
            <person name="Kumagai M."/>
            <person name="Kanamori H."/>
            <person name="Takamatsu D."/>
        </authorList>
    </citation>
    <scope>NUCLEOTIDE SEQUENCE [LARGE SCALE GENOMIC DNA]</scope>
    <source>
        <strain evidence="8 9">J1TS3</strain>
    </source>
</reference>
<comment type="caution">
    <text evidence="8">The sequence shown here is derived from an EMBL/GenBank/DDBJ whole genome shotgun (WGS) entry which is preliminary data.</text>
</comment>
<feature type="transmembrane region" description="Helical" evidence="6">
    <location>
        <begin position="40"/>
        <end position="65"/>
    </location>
</feature>
<accession>A0ABQ4KDZ0</accession>
<dbReference type="InterPro" id="IPR036259">
    <property type="entry name" value="MFS_trans_sf"/>
</dbReference>
<evidence type="ECO:0000256" key="6">
    <source>
        <dbReference type="SAM" id="Phobius"/>
    </source>
</evidence>
<proteinExistence type="predicted"/>
<dbReference type="CDD" id="cd17355">
    <property type="entry name" value="MFS_YcxA_like"/>
    <property type="match status" value="1"/>
</dbReference>
<dbReference type="InterPro" id="IPR020846">
    <property type="entry name" value="MFS_dom"/>
</dbReference>
<evidence type="ECO:0000256" key="4">
    <source>
        <dbReference type="ARBA" id="ARBA00022989"/>
    </source>
</evidence>
<evidence type="ECO:0000256" key="2">
    <source>
        <dbReference type="ARBA" id="ARBA00022448"/>
    </source>
</evidence>
<evidence type="ECO:0000259" key="7">
    <source>
        <dbReference type="PROSITE" id="PS50850"/>
    </source>
</evidence>
<gene>
    <name evidence="8" type="ORF">J1TS3_44200</name>
</gene>
<dbReference type="InterPro" id="IPR050327">
    <property type="entry name" value="Proton-linked_MCT"/>
</dbReference>
<feature type="transmembrane region" description="Helical" evidence="6">
    <location>
        <begin position="12"/>
        <end position="34"/>
    </location>
</feature>
<feature type="transmembrane region" description="Helical" evidence="6">
    <location>
        <begin position="223"/>
        <end position="241"/>
    </location>
</feature>
<feature type="transmembrane region" description="Helical" evidence="6">
    <location>
        <begin position="166"/>
        <end position="187"/>
    </location>
</feature>
<evidence type="ECO:0000313" key="8">
    <source>
        <dbReference type="EMBL" id="GIN23286.1"/>
    </source>
</evidence>
<feature type="transmembrane region" description="Helical" evidence="6">
    <location>
        <begin position="142"/>
        <end position="160"/>
    </location>
</feature>
<evidence type="ECO:0000256" key="3">
    <source>
        <dbReference type="ARBA" id="ARBA00022692"/>
    </source>
</evidence>
<dbReference type="SUPFAM" id="SSF103473">
    <property type="entry name" value="MFS general substrate transporter"/>
    <property type="match status" value="1"/>
</dbReference>
<comment type="subcellular location">
    <subcellularLocation>
        <location evidence="1">Cell membrane</location>
        <topology evidence="1">Multi-pass membrane protein</topology>
    </subcellularLocation>
</comment>
<sequence length="413" mass="44459">MQNINFLGPRVVLITFITLMGAFGLNLTAGQFFAPLNDIYGWNLTTLSTAVSLNMITWGIFQPIMGRLIDRFGPKSVIAGSSLLMGIAFLLSATITHVWQFFIYYGVLTAIGFAGCGSMANSVLISRWYVKKRATMLAKSSMGMNIGQLLLLPMTGFLIANTGFRFAFVVLGLIIIIVVVPLVIFVVKNDPQEVGQAPDGDVTSVISAPNSALLSEALRSRHFWIATVGFASCGFTLYLVTMHLPKFAVDLGGEISLGGELLGIAALASAISMWITGQLINRFGKKKLLMALYAIRLLAFVWLAMSVSIWQLYIFAVIYGVASMPIIPLVTGVIGDRFGKNAMGSILGSTWLIHQVAAALGVLFGGYLRTVSGGYASSYWTGAVILLVGIITTLFLEESDVDVRPSPVEASIK</sequence>
<keyword evidence="9" id="KW-1185">Reference proteome</keyword>
<dbReference type="Pfam" id="PF07690">
    <property type="entry name" value="MFS_1"/>
    <property type="match status" value="1"/>
</dbReference>